<evidence type="ECO:0000313" key="8">
    <source>
        <dbReference type="Proteomes" id="UP000683246"/>
    </source>
</evidence>
<keyword evidence="7" id="KW-0031">Aminopeptidase</keyword>
<dbReference type="InterPro" id="IPR033740">
    <property type="entry name" value="Pept_M24B"/>
</dbReference>
<dbReference type="InterPro" id="IPR050422">
    <property type="entry name" value="X-Pro_aminopeptidase_P"/>
</dbReference>
<dbReference type="EMBL" id="CP058649">
    <property type="protein sequence ID" value="QUI25053.1"/>
    <property type="molecule type" value="Genomic_DNA"/>
</dbReference>
<gene>
    <name evidence="7" type="ORF">HZI73_23380</name>
</gene>
<dbReference type="GO" id="GO:0046872">
    <property type="term" value="F:metal ion binding"/>
    <property type="evidence" value="ECO:0007669"/>
    <property type="project" value="UniProtKB-KW"/>
</dbReference>
<dbReference type="CDD" id="cd01085">
    <property type="entry name" value="APP"/>
    <property type="match status" value="1"/>
</dbReference>
<dbReference type="KEGG" id="vpy:HZI73_23380"/>
<accession>A0A8J8MPL2</accession>
<dbReference type="SUPFAM" id="SSF53092">
    <property type="entry name" value="Creatinase/prolidase N-terminal domain"/>
    <property type="match status" value="1"/>
</dbReference>
<dbReference type="GO" id="GO:0070006">
    <property type="term" value="F:metalloaminopeptidase activity"/>
    <property type="evidence" value="ECO:0007669"/>
    <property type="project" value="InterPro"/>
</dbReference>
<comment type="similarity">
    <text evidence="1">Belongs to the peptidase M24B family.</text>
</comment>
<dbReference type="Pfam" id="PF16189">
    <property type="entry name" value="Creatinase_N_2"/>
    <property type="match status" value="1"/>
</dbReference>
<dbReference type="InterPro" id="IPR000587">
    <property type="entry name" value="Creatinase_N"/>
</dbReference>
<keyword evidence="7" id="KW-0645">Protease</keyword>
<dbReference type="Proteomes" id="UP000683246">
    <property type="component" value="Chromosome"/>
</dbReference>
<keyword evidence="2" id="KW-0479">Metal-binding</keyword>
<dbReference type="PANTHER" id="PTHR43763">
    <property type="entry name" value="XAA-PRO AMINOPEPTIDASE 1"/>
    <property type="match status" value="1"/>
</dbReference>
<dbReference type="Pfam" id="PF00557">
    <property type="entry name" value="Peptidase_M24"/>
    <property type="match status" value="1"/>
</dbReference>
<feature type="domain" description="Peptidase M24" evidence="4">
    <location>
        <begin position="314"/>
        <end position="528"/>
    </location>
</feature>
<evidence type="ECO:0000256" key="3">
    <source>
        <dbReference type="ARBA" id="ARBA00022801"/>
    </source>
</evidence>
<dbReference type="GO" id="GO:0005737">
    <property type="term" value="C:cytoplasm"/>
    <property type="evidence" value="ECO:0007669"/>
    <property type="project" value="UniProtKB-ARBA"/>
</dbReference>
<dbReference type="InterPro" id="IPR036005">
    <property type="entry name" value="Creatinase/aminopeptidase-like"/>
</dbReference>
<dbReference type="Pfam" id="PF01321">
    <property type="entry name" value="Creatinase_N"/>
    <property type="match status" value="1"/>
</dbReference>
<evidence type="ECO:0000256" key="2">
    <source>
        <dbReference type="ARBA" id="ARBA00022723"/>
    </source>
</evidence>
<dbReference type="Gene3D" id="3.90.230.10">
    <property type="entry name" value="Creatinase/methionine aminopeptidase superfamily"/>
    <property type="match status" value="1"/>
</dbReference>
<proteinExistence type="inferred from homology"/>
<feature type="domain" description="Creatinase N-terminal" evidence="5">
    <location>
        <begin position="10"/>
        <end position="138"/>
    </location>
</feature>
<evidence type="ECO:0000259" key="6">
    <source>
        <dbReference type="Pfam" id="PF16188"/>
    </source>
</evidence>
<keyword evidence="8" id="KW-1185">Reference proteome</keyword>
<dbReference type="Gene3D" id="3.40.350.10">
    <property type="entry name" value="Creatinase/prolidase N-terminal domain"/>
    <property type="match status" value="2"/>
</dbReference>
<feature type="domain" description="Peptidase M24 C-terminal" evidence="6">
    <location>
        <begin position="537"/>
        <end position="594"/>
    </location>
</feature>
<evidence type="ECO:0000256" key="1">
    <source>
        <dbReference type="ARBA" id="ARBA00008766"/>
    </source>
</evidence>
<organism evidence="7 8">
    <name type="scientific">Vallitalea pronyensis</name>
    <dbReference type="NCBI Taxonomy" id="1348613"/>
    <lineage>
        <taxon>Bacteria</taxon>
        <taxon>Bacillati</taxon>
        <taxon>Bacillota</taxon>
        <taxon>Clostridia</taxon>
        <taxon>Lachnospirales</taxon>
        <taxon>Vallitaleaceae</taxon>
        <taxon>Vallitalea</taxon>
    </lineage>
</organism>
<evidence type="ECO:0000313" key="7">
    <source>
        <dbReference type="EMBL" id="QUI25053.1"/>
    </source>
</evidence>
<reference evidence="7" key="1">
    <citation type="submission" date="2020-07" db="EMBL/GenBank/DDBJ databases">
        <title>Vallitalea pronyensis genome.</title>
        <authorList>
            <person name="Postec A."/>
        </authorList>
    </citation>
    <scope>NUCLEOTIDE SEQUENCE</scope>
    <source>
        <strain evidence="7">FatNI3</strain>
    </source>
</reference>
<dbReference type="SUPFAM" id="SSF55920">
    <property type="entry name" value="Creatinase/aminopeptidase"/>
    <property type="match status" value="1"/>
</dbReference>
<dbReference type="FunFam" id="3.90.230.10:FF:000009">
    <property type="entry name" value="xaa-Pro aminopeptidase 2"/>
    <property type="match status" value="1"/>
</dbReference>
<evidence type="ECO:0000259" key="5">
    <source>
        <dbReference type="Pfam" id="PF01321"/>
    </source>
</evidence>
<evidence type="ECO:0000259" key="4">
    <source>
        <dbReference type="Pfam" id="PF00557"/>
    </source>
</evidence>
<dbReference type="InterPro" id="IPR000994">
    <property type="entry name" value="Pept_M24"/>
</dbReference>
<dbReference type="AlphaFoldDB" id="A0A8J8MPL2"/>
<dbReference type="Pfam" id="PF16188">
    <property type="entry name" value="Peptidase_M24_C"/>
    <property type="match status" value="1"/>
</dbReference>
<dbReference type="PANTHER" id="PTHR43763:SF6">
    <property type="entry name" value="XAA-PRO AMINOPEPTIDASE 1"/>
    <property type="match status" value="1"/>
</dbReference>
<name>A0A8J8MPL2_9FIRM</name>
<protein>
    <submittedName>
        <fullName evidence="7">Aminopeptidase P family protein</fullName>
    </submittedName>
</protein>
<dbReference type="InterPro" id="IPR029149">
    <property type="entry name" value="Creatin/AminoP/Spt16_N"/>
</dbReference>
<dbReference type="InterPro" id="IPR032416">
    <property type="entry name" value="Peptidase_M24_C"/>
</dbReference>
<keyword evidence="3" id="KW-0378">Hydrolase</keyword>
<dbReference type="FunFam" id="3.40.350.10:FF:000003">
    <property type="entry name" value="Xaa-pro aminopeptidase P"/>
    <property type="match status" value="1"/>
</dbReference>
<sequence>MRTKQTVNERIALLREEMKKEGLSAYIIPSADPHQSEYVADYYKSRAYISGFTGSAGTVVITLTDSCLWTDGRYFIQAEQQISHSDMVLYKMRIPGVPTYQEWLRDHMESGQRIGFDQRLFSVNDVKDLQEVIANDSITCVGDFDLMSRIWTDRPPLPKATIFYHDIAYTGQSAEEKIQAIRQVMTEKKADVYLMSSLNDIAWLFNIRGGDIAYTPVTYAYAMLTQDEAVLYLQLEKLPESVRLCLEEQAVVIRPYDQILDDIRETTENTWVIYDPSKLNNALRMKVHPSSHLIETHDPVMMMKAQLNETEIKNLKNCQIKDGVALVRFLYWLEKAVATEHVTEMTAAEQLSAFRKQQALYIEDSFDTISAYKGNAAMMHYKAEEETAKVLEPRGLYLVDSGGQYYDGTTDITRTIVLGDITEEERRDFTLVLKAHIALNRLVFLHGATGTHIDSIARQPMWQAYMDYKCGTGHSVGYLSGVHEGPASIHMRMQDIVLEEGMLLTNEPGVYKENKHGIRIENDMLVTEVAKNDDGRFMAFDVISYCPIDLKGIDVSMLTTEEKTWLNNYHQEVYDKLSAYLTTDEQKWLATQTRYLP</sequence>
<dbReference type="RefSeq" id="WP_212695752.1">
    <property type="nucleotide sequence ID" value="NZ_CP058649.1"/>
</dbReference>